<dbReference type="HOGENOM" id="CLU_025810_5_1_1"/>
<proteinExistence type="predicted"/>
<dbReference type="OrthoDB" id="408702at2759"/>
<dbReference type="PANTHER" id="PTHR11079">
    <property type="entry name" value="CYTOSINE DEAMINASE FAMILY MEMBER"/>
    <property type="match status" value="1"/>
</dbReference>
<sequence>MATHHKALRLCVSLARQALEAGDSPFGAVLVNAHGAIIHQDRNRTVTGEAGDFRADATLHPELTIARWAHLHLTPEERAAAVVYTSGEHCAMCAAAHAFVGLGRIVYVSSTAQYESWKDEAGVDKGPVAALPINAVAPHVPVEGPVAGLDQEVKALHQARWQRRRLEAQAGNEG</sequence>
<gene>
    <name evidence="2" type="ORF">M419DRAFT_10296</name>
</gene>
<organism evidence="2 3">
    <name type="scientific">Hypocrea jecorina (strain ATCC 56765 / BCRC 32924 / NRRL 11460 / Rut C-30)</name>
    <name type="common">Trichoderma reesei</name>
    <dbReference type="NCBI Taxonomy" id="1344414"/>
    <lineage>
        <taxon>Eukaryota</taxon>
        <taxon>Fungi</taxon>
        <taxon>Dikarya</taxon>
        <taxon>Ascomycota</taxon>
        <taxon>Pezizomycotina</taxon>
        <taxon>Sordariomycetes</taxon>
        <taxon>Hypocreomycetidae</taxon>
        <taxon>Hypocreales</taxon>
        <taxon>Hypocreaceae</taxon>
        <taxon>Trichoderma</taxon>
    </lineage>
</organism>
<dbReference type="Gene3D" id="3.40.140.10">
    <property type="entry name" value="Cytidine Deaminase, domain 2"/>
    <property type="match status" value="1"/>
</dbReference>
<accession>A0A024S4E7</accession>
<evidence type="ECO:0000259" key="1">
    <source>
        <dbReference type="PROSITE" id="PS51747"/>
    </source>
</evidence>
<dbReference type="KEGG" id="trr:M419DRAFT_10296"/>
<dbReference type="PROSITE" id="PS51747">
    <property type="entry name" value="CYT_DCMP_DEAMINASES_2"/>
    <property type="match status" value="1"/>
</dbReference>
<evidence type="ECO:0000313" key="3">
    <source>
        <dbReference type="Proteomes" id="UP000024376"/>
    </source>
</evidence>
<dbReference type="GO" id="GO:0006139">
    <property type="term" value="P:nucleobase-containing compound metabolic process"/>
    <property type="evidence" value="ECO:0007669"/>
    <property type="project" value="UniProtKB-ARBA"/>
</dbReference>
<dbReference type="InterPro" id="IPR016193">
    <property type="entry name" value="Cytidine_deaminase-like"/>
</dbReference>
<dbReference type="Proteomes" id="UP000024376">
    <property type="component" value="Unassembled WGS sequence"/>
</dbReference>
<feature type="domain" description="CMP/dCMP-type deaminase" evidence="1">
    <location>
        <begin position="2"/>
        <end position="125"/>
    </location>
</feature>
<dbReference type="Pfam" id="PF00383">
    <property type="entry name" value="dCMP_cyt_deam_1"/>
    <property type="match status" value="1"/>
</dbReference>
<dbReference type="SUPFAM" id="SSF53927">
    <property type="entry name" value="Cytidine deaminase-like"/>
    <property type="match status" value="1"/>
</dbReference>
<protein>
    <submittedName>
        <fullName evidence="2">Cytidine deaminase-like protein</fullName>
    </submittedName>
</protein>
<dbReference type="EMBL" id="KI911153">
    <property type="protein sequence ID" value="ETS00245.1"/>
    <property type="molecule type" value="Genomic_DNA"/>
</dbReference>
<dbReference type="AlphaFoldDB" id="A0A024S4E7"/>
<dbReference type="GO" id="GO:0003824">
    <property type="term" value="F:catalytic activity"/>
    <property type="evidence" value="ECO:0007669"/>
    <property type="project" value="InterPro"/>
</dbReference>
<name>A0A024S4E7_HYPJR</name>
<dbReference type="InterPro" id="IPR002125">
    <property type="entry name" value="CMP_dCMP_dom"/>
</dbReference>
<reference evidence="3" key="1">
    <citation type="journal article" date="2013" name="Ind. Biotechnol.">
        <title>Comparative genomics analysis of Trichoderma reesei strains.</title>
        <authorList>
            <person name="Koike H."/>
            <person name="Aerts A."/>
            <person name="LaButti K."/>
            <person name="Grigoriev I.V."/>
            <person name="Baker S.E."/>
        </authorList>
    </citation>
    <scope>NUCLEOTIDE SEQUENCE [LARGE SCALE GENOMIC DNA]</scope>
    <source>
        <strain evidence="3">ATCC 56765 / BCRC 32924 / NRRL 11460 / Rut C-30</strain>
    </source>
</reference>
<dbReference type="PANTHER" id="PTHR11079:SF179">
    <property type="entry name" value="TRNA(ADENINE(34)) DEAMINASE, CHLOROPLASTIC"/>
    <property type="match status" value="1"/>
</dbReference>
<evidence type="ECO:0000313" key="2">
    <source>
        <dbReference type="EMBL" id="ETS00245.1"/>
    </source>
</evidence>